<keyword evidence="1" id="KW-0328">Glycosyltransferase</keyword>
<organism evidence="5 6">
    <name type="scientific">Candidatus Nealsonbacteria bacterium CG10_big_fil_rev_8_21_14_0_10_36_24</name>
    <dbReference type="NCBI Taxonomy" id="1974710"/>
    <lineage>
        <taxon>Bacteria</taxon>
        <taxon>Candidatus Nealsoniibacteriota</taxon>
    </lineage>
</organism>
<evidence type="ECO:0000256" key="2">
    <source>
        <dbReference type="ARBA" id="ARBA00022679"/>
    </source>
</evidence>
<dbReference type="InterPro" id="IPR036511">
    <property type="entry name" value="TGT-like_sf"/>
</dbReference>
<dbReference type="GO" id="GO:0005737">
    <property type="term" value="C:cytoplasm"/>
    <property type="evidence" value="ECO:0007669"/>
    <property type="project" value="TreeGrafter"/>
</dbReference>
<dbReference type="InterPro" id="IPR050076">
    <property type="entry name" value="ArchSynthase1/Queuine_TRR"/>
</dbReference>
<comment type="caution">
    <text evidence="5">The sequence shown here is derived from an EMBL/GenBank/DDBJ whole genome shotgun (WGS) entry which is preliminary data.</text>
</comment>
<dbReference type="EMBL" id="PFCJ01000017">
    <property type="protein sequence ID" value="PIR72361.1"/>
    <property type="molecule type" value="Genomic_DNA"/>
</dbReference>
<dbReference type="PANTHER" id="PTHR46499:SF1">
    <property type="entry name" value="QUEUINE TRNA-RIBOSYLTRANSFERASE"/>
    <property type="match status" value="1"/>
</dbReference>
<dbReference type="Proteomes" id="UP000228756">
    <property type="component" value="Unassembled WGS sequence"/>
</dbReference>
<dbReference type="Gene3D" id="3.20.20.105">
    <property type="entry name" value="Queuine tRNA-ribosyltransferase-like"/>
    <property type="match status" value="1"/>
</dbReference>
<feature type="non-terminal residue" evidence="5">
    <location>
        <position position="1"/>
    </location>
</feature>
<dbReference type="NCBIfam" id="TIGR00430">
    <property type="entry name" value="Q_tRNA_tgt"/>
    <property type="match status" value="1"/>
</dbReference>
<feature type="domain" description="tRNA-guanine(15) transglycosylase-like" evidence="4">
    <location>
        <begin position="1"/>
        <end position="303"/>
    </location>
</feature>
<proteinExistence type="predicted"/>
<evidence type="ECO:0000256" key="3">
    <source>
        <dbReference type="ARBA" id="ARBA00022694"/>
    </source>
</evidence>
<protein>
    <submittedName>
        <fullName evidence="5">tRNA guanosine(34) transglycosylase Tgt</fullName>
    </submittedName>
</protein>
<dbReference type="InterPro" id="IPR002616">
    <property type="entry name" value="tRNA_ribo_trans-like"/>
</dbReference>
<keyword evidence="2" id="KW-0808">Transferase</keyword>
<keyword evidence="3" id="KW-0819">tRNA processing</keyword>
<evidence type="ECO:0000313" key="5">
    <source>
        <dbReference type="EMBL" id="PIR72361.1"/>
    </source>
</evidence>
<gene>
    <name evidence="5" type="primary">tgt</name>
    <name evidence="5" type="ORF">COU42_01615</name>
</gene>
<dbReference type="Pfam" id="PF01702">
    <property type="entry name" value="TGT"/>
    <property type="match status" value="1"/>
</dbReference>
<dbReference type="AlphaFoldDB" id="A0A2M6NS39"/>
<accession>A0A2M6NS39</accession>
<dbReference type="InterPro" id="IPR004803">
    <property type="entry name" value="TGT"/>
</dbReference>
<name>A0A2M6NS39_9BACT</name>
<reference evidence="6" key="1">
    <citation type="submission" date="2017-09" db="EMBL/GenBank/DDBJ databases">
        <title>Depth-based differentiation of microbial function through sediment-hosted aquifers and enrichment of novel symbionts in the deep terrestrial subsurface.</title>
        <authorList>
            <person name="Probst A.J."/>
            <person name="Ladd B."/>
            <person name="Jarett J.K."/>
            <person name="Geller-Mcgrath D.E."/>
            <person name="Sieber C.M.K."/>
            <person name="Emerson J.B."/>
            <person name="Anantharaman K."/>
            <person name="Thomas B.C."/>
            <person name="Malmstrom R."/>
            <person name="Stieglmeier M."/>
            <person name="Klingl A."/>
            <person name="Woyke T."/>
            <person name="Ryan C.M."/>
            <person name="Banfield J.F."/>
        </authorList>
    </citation>
    <scope>NUCLEOTIDE SEQUENCE [LARGE SCALE GENOMIC DNA]</scope>
</reference>
<evidence type="ECO:0000256" key="1">
    <source>
        <dbReference type="ARBA" id="ARBA00022676"/>
    </source>
</evidence>
<dbReference type="NCBIfam" id="TIGR00449">
    <property type="entry name" value="tgt_general"/>
    <property type="match status" value="1"/>
</dbReference>
<dbReference type="GO" id="GO:0008479">
    <property type="term" value="F:tRNA-guanosine(34) queuine transglycosylase activity"/>
    <property type="evidence" value="ECO:0007669"/>
    <property type="project" value="InterPro"/>
</dbReference>
<dbReference type="GO" id="GO:0002099">
    <property type="term" value="P:tRNA wobble guanine modification"/>
    <property type="evidence" value="ECO:0007669"/>
    <property type="project" value="TreeGrafter"/>
</dbReference>
<dbReference type="PANTHER" id="PTHR46499">
    <property type="entry name" value="QUEUINE TRNA-RIBOSYLTRANSFERASE"/>
    <property type="match status" value="1"/>
</dbReference>
<evidence type="ECO:0000259" key="4">
    <source>
        <dbReference type="Pfam" id="PF01702"/>
    </source>
</evidence>
<dbReference type="SUPFAM" id="SSF51713">
    <property type="entry name" value="tRNA-guanine transglycosylase"/>
    <property type="match status" value="1"/>
</dbReference>
<evidence type="ECO:0000313" key="6">
    <source>
        <dbReference type="Proteomes" id="UP000228756"/>
    </source>
</evidence>
<sequence>GLHKFMNWQGSLMTDSGGFQVFSLGFGKDFNVGKILKYFPGQNTEIIKKSRQPKFLKITQDGVYFQSPLDGRKLFLGPKKAIKIQEQLGADIIFAFDECTAPLTSFEYAKKSLERTHKWAKICLENKRSKQAIFGIVQGSRFKELRQESAKFINSLGFDGFGIGGDLGQSKKTMKKILNWTIPYLEKSKPRHLLGIGYLEDIENIIKSGIDLFDCTVPTHYGRRGVAFTGLGDLKLQQAKFLRNKNPIDRNCKCFVCQNYTRGYISHLIRAKEITGMKLVTFHNLYFFNTFVEEIRKKIKEGKI</sequence>